<keyword evidence="2" id="KW-1185">Reference proteome</keyword>
<dbReference type="InterPro" id="IPR014967">
    <property type="entry name" value="Uncharacterised_YugN-like"/>
</dbReference>
<gene>
    <name evidence="1" type="ORF">SAMN06264849_104112</name>
</gene>
<dbReference type="InterPro" id="IPR036491">
    <property type="entry name" value="YugN-like_sf"/>
</dbReference>
<reference evidence="1 2" key="1">
    <citation type="submission" date="2017-05" db="EMBL/GenBank/DDBJ databases">
        <authorList>
            <person name="Varghese N."/>
            <person name="Submissions S."/>
        </authorList>
    </citation>
    <scope>NUCLEOTIDE SEQUENCE [LARGE SCALE GENOMIC DNA]</scope>
    <source>
        <strain evidence="1 2">DSM 45474</strain>
    </source>
</reference>
<dbReference type="RefSeq" id="WP_142505190.1">
    <property type="nucleotide sequence ID" value="NZ_FXTI01000004.1"/>
</dbReference>
<evidence type="ECO:0000313" key="1">
    <source>
        <dbReference type="EMBL" id="SMO61437.1"/>
    </source>
</evidence>
<protein>
    <submittedName>
        <fullName evidence="1">YugN-like family protein</fullName>
    </submittedName>
</protein>
<dbReference type="Gene3D" id="3.30.310.100">
    <property type="entry name" value="YugN-like"/>
    <property type="match status" value="1"/>
</dbReference>
<dbReference type="Proteomes" id="UP000315636">
    <property type="component" value="Unassembled WGS sequence"/>
</dbReference>
<dbReference type="EMBL" id="FXTI01000004">
    <property type="protein sequence ID" value="SMO61437.1"/>
    <property type="molecule type" value="Genomic_DNA"/>
</dbReference>
<dbReference type="Pfam" id="PF08868">
    <property type="entry name" value="YugN"/>
    <property type="match status" value="1"/>
</dbReference>
<sequence length="113" mass="13043">MLDETGLKDITKPFGEVERVMFEAGFVRGGAWDYSKASFDMKLSGETNNYYLRIQAHVVQGRLEDSKAVVRLEDPVFLRHIFPHGLEKEDEIPEEFKEDVQHAIQHVIDHLSN</sequence>
<accession>A0A521CPQ4</accession>
<name>A0A521CPQ4_9BACL</name>
<dbReference type="SUPFAM" id="SSF160755">
    <property type="entry name" value="YugN-like"/>
    <property type="match status" value="1"/>
</dbReference>
<evidence type="ECO:0000313" key="2">
    <source>
        <dbReference type="Proteomes" id="UP000315636"/>
    </source>
</evidence>
<organism evidence="1 2">
    <name type="scientific">Melghirimyces algeriensis</name>
    <dbReference type="NCBI Taxonomy" id="910412"/>
    <lineage>
        <taxon>Bacteria</taxon>
        <taxon>Bacillati</taxon>
        <taxon>Bacillota</taxon>
        <taxon>Bacilli</taxon>
        <taxon>Bacillales</taxon>
        <taxon>Thermoactinomycetaceae</taxon>
        <taxon>Melghirimyces</taxon>
    </lineage>
</organism>
<dbReference type="OrthoDB" id="2679642at2"/>
<dbReference type="AlphaFoldDB" id="A0A521CPQ4"/>
<proteinExistence type="predicted"/>